<evidence type="ECO:0000313" key="1">
    <source>
        <dbReference type="EMBL" id="TDA20099.1"/>
    </source>
</evidence>
<reference evidence="1 2" key="1">
    <citation type="journal article" date="2016" name="Nat. Microbiol.">
        <title>The Mouse Intestinal Bacterial Collection (miBC) provides host-specific insight into cultured diversity and functional potential of the gut microbiota.</title>
        <authorList>
            <person name="Lagkouvardos I."/>
            <person name="Pukall R."/>
            <person name="Abt B."/>
            <person name="Foesel B.U."/>
            <person name="Meier-Kolthoff J.P."/>
            <person name="Kumar N."/>
            <person name="Bresciani A."/>
            <person name="Martinez I."/>
            <person name="Just S."/>
            <person name="Ziegler C."/>
            <person name="Brugiroux S."/>
            <person name="Garzetti D."/>
            <person name="Wenning M."/>
            <person name="Bui T.P."/>
            <person name="Wang J."/>
            <person name="Hugenholtz F."/>
            <person name="Plugge C.M."/>
            <person name="Peterson D.A."/>
            <person name="Hornef M.W."/>
            <person name="Baines J.F."/>
            <person name="Smidt H."/>
            <person name="Walter J."/>
            <person name="Kristiansen K."/>
            <person name="Nielsen H.B."/>
            <person name="Haller D."/>
            <person name="Overmann J."/>
            <person name="Stecher B."/>
            <person name="Clavel T."/>
        </authorList>
    </citation>
    <scope>NUCLEOTIDE SEQUENCE [LARGE SCALE GENOMIC DNA]</scope>
    <source>
        <strain evidence="1 2">DSM 28560</strain>
    </source>
</reference>
<dbReference type="Proteomes" id="UP000295710">
    <property type="component" value="Unassembled WGS sequence"/>
</dbReference>
<keyword evidence="2" id="KW-1185">Reference proteome</keyword>
<sequence length="116" mass="13640">MYNPSCYKDQKHVHELTGSTKIFNECNDCHNHRFCTVTGEAIYHKDKHDHYHEVKFRTDFSDEHFHEFCGKTSGAIEVGNGKHVHFIKNFTEEEDNHKHEFQAATLIDSPIDFKCK</sequence>
<proteinExistence type="predicted"/>
<organism evidence="1 2">
    <name type="scientific">Extibacter muris</name>
    <dbReference type="NCBI Taxonomy" id="1796622"/>
    <lineage>
        <taxon>Bacteria</taxon>
        <taxon>Bacillati</taxon>
        <taxon>Bacillota</taxon>
        <taxon>Clostridia</taxon>
        <taxon>Lachnospirales</taxon>
        <taxon>Lachnospiraceae</taxon>
        <taxon>Extibacter</taxon>
    </lineage>
</organism>
<name>A0A4R4FBP6_9FIRM</name>
<comment type="caution">
    <text evidence="1">The sequence shown here is derived from an EMBL/GenBank/DDBJ whole genome shotgun (WGS) entry which is preliminary data.</text>
</comment>
<evidence type="ECO:0008006" key="3">
    <source>
        <dbReference type="Google" id="ProtNLM"/>
    </source>
</evidence>
<evidence type="ECO:0000313" key="2">
    <source>
        <dbReference type="Proteomes" id="UP000295710"/>
    </source>
</evidence>
<dbReference type="EMBL" id="SMMX01000035">
    <property type="protein sequence ID" value="TDA20099.1"/>
    <property type="molecule type" value="Genomic_DNA"/>
</dbReference>
<dbReference type="RefSeq" id="WP_132281598.1">
    <property type="nucleotide sequence ID" value="NZ_JAOBST010000083.1"/>
</dbReference>
<dbReference type="InterPro" id="IPR024307">
    <property type="entry name" value="YmaF"/>
</dbReference>
<accession>A0A4R4FBP6</accession>
<dbReference type="Pfam" id="PF12788">
    <property type="entry name" value="YmaF"/>
    <property type="match status" value="1"/>
</dbReference>
<dbReference type="AlphaFoldDB" id="A0A4R4FBP6"/>
<gene>
    <name evidence="1" type="ORF">E1963_18955</name>
</gene>
<protein>
    <recommendedName>
        <fullName evidence="3">YmaF family protein</fullName>
    </recommendedName>
</protein>